<evidence type="ECO:0000256" key="8">
    <source>
        <dbReference type="SAM" id="MobiDB-lite"/>
    </source>
</evidence>
<dbReference type="InterPro" id="IPR027806">
    <property type="entry name" value="HARBI1_dom"/>
</dbReference>
<evidence type="ECO:0000256" key="1">
    <source>
        <dbReference type="ARBA" id="ARBA00001968"/>
    </source>
</evidence>
<name>A0ABQ8LHM6_LABRO</name>
<reference evidence="10 11" key="1">
    <citation type="submission" date="2022-01" db="EMBL/GenBank/DDBJ databases">
        <title>A high-quality chromosome-level genome assembly of rohu carp, Labeo rohita.</title>
        <authorList>
            <person name="Arick M.A. II"/>
            <person name="Hsu C.-Y."/>
            <person name="Magbanua Z."/>
            <person name="Pechanova O."/>
            <person name="Grover C."/>
            <person name="Miller E."/>
            <person name="Thrash A."/>
            <person name="Ezzel L."/>
            <person name="Alam S."/>
            <person name="Benzie J."/>
            <person name="Hamilton M."/>
            <person name="Karsi A."/>
            <person name="Lawrence M.L."/>
            <person name="Peterson D.G."/>
        </authorList>
    </citation>
    <scope>NUCLEOTIDE SEQUENCE [LARGE SCALE GENOMIC DNA]</scope>
    <source>
        <strain evidence="11">BAU-BD-2019</strain>
        <tissue evidence="10">Blood</tissue>
    </source>
</reference>
<dbReference type="PANTHER" id="PTHR22930:SF206">
    <property type="entry name" value="NUCLEASE HARBI1"/>
    <property type="match status" value="1"/>
</dbReference>
<sequence length="563" mass="62948">MSKPTINAAHTFLQDLCEKVGHFLINIALDTLKKMLCSIWMLENQESIRGVADQFDMSKGTLQYIFFGHLQEDEFANLANSFQDKTGFPRDLCEKVGNFLINIALDTLKKMLCSVWMLENQETIRCVADQFDMSKETLQYIFSDICKVFCTLRNKYIRWPWQIAFRTKLASLESVEQSMAHISIPAPTLHRNSYINRKGHANWSSHMDLHMSASTTVSPATYCRLNAAVPILQLYFKDGSDLRPSLRLSRQSITSLIAALRSDFDHGWETDIEVLVFLYWLAHAASYRVVSMAFDIPKSTVHDIVHRISRAVICILKRVITFPTPDDLEEVGAGFAQLAGSPAFCTVAGAIDGCHIRIKAPASDAPCYFNRKLFHSVQLQAITDHKGKFIDIFVGYPGSVHDARVLKNSPVYTGRLYPPAGKCILGDGGYPCLSAPICLITPYREPVQNPVQARFNAKHAYARNIVERAFGMLKTRWRSIFFKALEVSPAFVPEVVACCAVLHNLCLQNGDIVDAEVVEDPADDPPEPQNTEASAGEDVRDNLAAAVSAPDNCVPALHEHDYL</sequence>
<dbReference type="InterPro" id="IPR045249">
    <property type="entry name" value="HARBI1-like"/>
</dbReference>
<feature type="region of interest" description="Disordered" evidence="8">
    <location>
        <begin position="518"/>
        <end position="541"/>
    </location>
</feature>
<evidence type="ECO:0000313" key="11">
    <source>
        <dbReference type="Proteomes" id="UP000830375"/>
    </source>
</evidence>
<evidence type="ECO:0000256" key="6">
    <source>
        <dbReference type="ARBA" id="ARBA00022801"/>
    </source>
</evidence>
<dbReference type="EMBL" id="JACTAM010000022">
    <property type="protein sequence ID" value="KAI2650178.1"/>
    <property type="molecule type" value="Genomic_DNA"/>
</dbReference>
<keyword evidence="4" id="KW-0540">Nuclease</keyword>
<feature type="domain" description="DDE Tnp4" evidence="9">
    <location>
        <begin position="351"/>
        <end position="504"/>
    </location>
</feature>
<evidence type="ECO:0000256" key="4">
    <source>
        <dbReference type="ARBA" id="ARBA00022722"/>
    </source>
</evidence>
<proteinExistence type="inferred from homology"/>
<comment type="subcellular location">
    <subcellularLocation>
        <location evidence="2">Nucleus</location>
    </subcellularLocation>
</comment>
<dbReference type="Proteomes" id="UP000830375">
    <property type="component" value="Unassembled WGS sequence"/>
</dbReference>
<evidence type="ECO:0000256" key="7">
    <source>
        <dbReference type="ARBA" id="ARBA00023242"/>
    </source>
</evidence>
<comment type="similarity">
    <text evidence="3">Belongs to the HARBI1 family.</text>
</comment>
<comment type="cofactor">
    <cofactor evidence="1">
        <name>a divalent metal cation</name>
        <dbReference type="ChEBI" id="CHEBI:60240"/>
    </cofactor>
</comment>
<gene>
    <name evidence="10" type="ORF">H4Q32_000108</name>
</gene>
<dbReference type="PANTHER" id="PTHR22930">
    <property type="match status" value="1"/>
</dbReference>
<keyword evidence="5" id="KW-0479">Metal-binding</keyword>
<evidence type="ECO:0000256" key="5">
    <source>
        <dbReference type="ARBA" id="ARBA00022723"/>
    </source>
</evidence>
<keyword evidence="7" id="KW-0539">Nucleus</keyword>
<keyword evidence="11" id="KW-1185">Reference proteome</keyword>
<accession>A0ABQ8LHM6</accession>
<organism evidence="10 11">
    <name type="scientific">Labeo rohita</name>
    <name type="common">Indian major carp</name>
    <name type="synonym">Cyprinus rohita</name>
    <dbReference type="NCBI Taxonomy" id="84645"/>
    <lineage>
        <taxon>Eukaryota</taxon>
        <taxon>Metazoa</taxon>
        <taxon>Chordata</taxon>
        <taxon>Craniata</taxon>
        <taxon>Vertebrata</taxon>
        <taxon>Euteleostomi</taxon>
        <taxon>Actinopterygii</taxon>
        <taxon>Neopterygii</taxon>
        <taxon>Teleostei</taxon>
        <taxon>Ostariophysi</taxon>
        <taxon>Cypriniformes</taxon>
        <taxon>Cyprinidae</taxon>
        <taxon>Labeoninae</taxon>
        <taxon>Labeonini</taxon>
        <taxon>Labeo</taxon>
    </lineage>
</organism>
<dbReference type="Pfam" id="PF13359">
    <property type="entry name" value="DDE_Tnp_4"/>
    <property type="match status" value="1"/>
</dbReference>
<evidence type="ECO:0000313" key="10">
    <source>
        <dbReference type="EMBL" id="KAI2650178.1"/>
    </source>
</evidence>
<evidence type="ECO:0000256" key="3">
    <source>
        <dbReference type="ARBA" id="ARBA00006958"/>
    </source>
</evidence>
<keyword evidence="6" id="KW-0378">Hydrolase</keyword>
<protein>
    <recommendedName>
        <fullName evidence="9">DDE Tnp4 domain-containing protein</fullName>
    </recommendedName>
</protein>
<evidence type="ECO:0000256" key="2">
    <source>
        <dbReference type="ARBA" id="ARBA00004123"/>
    </source>
</evidence>
<comment type="caution">
    <text evidence="10">The sequence shown here is derived from an EMBL/GenBank/DDBJ whole genome shotgun (WGS) entry which is preliminary data.</text>
</comment>
<evidence type="ECO:0000259" key="9">
    <source>
        <dbReference type="Pfam" id="PF13359"/>
    </source>
</evidence>